<accession>A0A6J4R419</accession>
<name>A0A6J4R419_9ACTN</name>
<dbReference type="EC" id="4.2.99.18" evidence="2"/>
<feature type="compositionally biased region" description="Low complexity" evidence="1">
    <location>
        <begin position="51"/>
        <end position="60"/>
    </location>
</feature>
<feature type="non-terminal residue" evidence="2">
    <location>
        <position position="1"/>
    </location>
</feature>
<protein>
    <submittedName>
        <fullName evidence="2">Endonuclease III</fullName>
        <ecNumber evidence="2">4.2.99.18</ecNumber>
    </submittedName>
</protein>
<dbReference type="GO" id="GO:0140078">
    <property type="term" value="F:class I DNA-(apurinic or apyrimidinic site) endonuclease activity"/>
    <property type="evidence" value="ECO:0007669"/>
    <property type="project" value="UniProtKB-EC"/>
</dbReference>
<reference evidence="2" key="1">
    <citation type="submission" date="2020-02" db="EMBL/GenBank/DDBJ databases">
        <authorList>
            <person name="Meier V. D."/>
        </authorList>
    </citation>
    <scope>NUCLEOTIDE SEQUENCE</scope>
    <source>
        <strain evidence="2">AVDCRST_MAG38</strain>
    </source>
</reference>
<feature type="compositionally biased region" description="Low complexity" evidence="1">
    <location>
        <begin position="199"/>
        <end position="213"/>
    </location>
</feature>
<sequence length="260" mass="26916">DPPIVGGDARRDAEALRRSSRGAPRGPAGLRCRRARAGGARRLASSRRAPRASGARSPARGLRHPAGHAASAPGRGARPHRALAVDERPQPRRGLSAPAPPLPDVGRGARRAAARGGGGDPPGRDLARQVRPHTGDPAGAARSDLPRRPGHDAGAGRPGAAVRPARRRTQDGGVRAAVLLRDARRPGRHPRIARGHASRAPAPGSPVRGAPRRAAGDDAARPGARAARQPAAPRASHVPLPAARLRRVRPAAHVPQRAEL</sequence>
<keyword evidence="2" id="KW-0255">Endonuclease</keyword>
<keyword evidence="2" id="KW-0540">Nuclease</keyword>
<keyword evidence="2" id="KW-0456">Lyase</keyword>
<feature type="region of interest" description="Disordered" evidence="1">
    <location>
        <begin position="1"/>
        <end position="260"/>
    </location>
</feature>
<feature type="compositionally biased region" description="Basic and acidic residues" evidence="1">
    <location>
        <begin position="8"/>
        <end position="17"/>
    </location>
</feature>
<feature type="compositionally biased region" description="Low complexity" evidence="1">
    <location>
        <begin position="21"/>
        <end position="30"/>
    </location>
</feature>
<feature type="compositionally biased region" description="Low complexity" evidence="1">
    <location>
        <begin position="251"/>
        <end position="260"/>
    </location>
</feature>
<dbReference type="EMBL" id="CADCVJ010000025">
    <property type="protein sequence ID" value="CAA9463615.1"/>
    <property type="molecule type" value="Genomic_DNA"/>
</dbReference>
<feature type="non-terminal residue" evidence="2">
    <location>
        <position position="260"/>
    </location>
</feature>
<evidence type="ECO:0000313" key="2">
    <source>
        <dbReference type="EMBL" id="CAA9463615.1"/>
    </source>
</evidence>
<keyword evidence="2" id="KW-0378">Hydrolase</keyword>
<proteinExistence type="predicted"/>
<feature type="compositionally biased region" description="Low complexity" evidence="1">
    <location>
        <begin position="221"/>
        <end position="243"/>
    </location>
</feature>
<feature type="compositionally biased region" description="Basic residues" evidence="1">
    <location>
        <begin position="186"/>
        <end position="197"/>
    </location>
</feature>
<gene>
    <name evidence="2" type="ORF">AVDCRST_MAG38-451</name>
</gene>
<dbReference type="AlphaFoldDB" id="A0A6J4R419"/>
<evidence type="ECO:0000256" key="1">
    <source>
        <dbReference type="SAM" id="MobiDB-lite"/>
    </source>
</evidence>
<organism evidence="2">
    <name type="scientific">uncultured Solirubrobacteraceae bacterium</name>
    <dbReference type="NCBI Taxonomy" id="1162706"/>
    <lineage>
        <taxon>Bacteria</taxon>
        <taxon>Bacillati</taxon>
        <taxon>Actinomycetota</taxon>
        <taxon>Thermoleophilia</taxon>
        <taxon>Solirubrobacterales</taxon>
        <taxon>Solirubrobacteraceae</taxon>
        <taxon>environmental samples</taxon>
    </lineage>
</organism>